<feature type="transmembrane region" description="Helical" evidence="8">
    <location>
        <begin position="72"/>
        <end position="91"/>
    </location>
</feature>
<dbReference type="InterPro" id="IPR001787">
    <property type="entry name" value="Ribosomal_bL21"/>
</dbReference>
<dbReference type="Pfam" id="PF00829">
    <property type="entry name" value="Ribosomal_L21p"/>
    <property type="match status" value="1"/>
</dbReference>
<evidence type="ECO:0000256" key="4">
    <source>
        <dbReference type="ARBA" id="ARBA00022980"/>
    </source>
</evidence>
<protein>
    <recommendedName>
        <fullName evidence="6">Large ribosomal subunit protein bL21</fullName>
    </recommendedName>
</protein>
<sequence>MCILLIILLYDRLLIIYIKISVVCMYAVLQNGGKQYKVSVGEVIRLEKINLPIGNFFDITQILMIINDDVVIFGSPFISNVIITVKIIAHIRNSKIKIIKFRRRKHSRKKSGHRQWCTDVEVISISNSN</sequence>
<evidence type="ECO:0000256" key="5">
    <source>
        <dbReference type="ARBA" id="ARBA00023274"/>
    </source>
</evidence>
<keyword evidence="3 6" id="KW-0694">RNA-binding</keyword>
<evidence type="ECO:0000256" key="3">
    <source>
        <dbReference type="ARBA" id="ARBA00022884"/>
    </source>
</evidence>
<gene>
    <name evidence="6 9" type="primary">rplU</name>
    <name evidence="9" type="ORF">ACHINZ_2210</name>
</gene>
<evidence type="ECO:0000256" key="1">
    <source>
        <dbReference type="ARBA" id="ARBA00008563"/>
    </source>
</evidence>
<dbReference type="GO" id="GO:1990904">
    <property type="term" value="C:ribonucleoprotein complex"/>
    <property type="evidence" value="ECO:0007669"/>
    <property type="project" value="UniProtKB-KW"/>
</dbReference>
<name>A0AAT9G4B5_9ENTR</name>
<dbReference type="PANTHER" id="PTHR21349:SF0">
    <property type="entry name" value="LARGE RIBOSOMAL SUBUNIT PROTEIN BL21M"/>
    <property type="match status" value="1"/>
</dbReference>
<dbReference type="InterPro" id="IPR028909">
    <property type="entry name" value="bL21-like"/>
</dbReference>
<accession>A0AAT9G4B5</accession>
<evidence type="ECO:0000256" key="6">
    <source>
        <dbReference type="HAMAP-Rule" id="MF_01363"/>
    </source>
</evidence>
<comment type="subunit">
    <text evidence="6">Part of the 50S ribosomal subunit. Contacts protein L20.</text>
</comment>
<evidence type="ECO:0000256" key="2">
    <source>
        <dbReference type="ARBA" id="ARBA00022730"/>
    </source>
</evidence>
<reference evidence="9" key="1">
    <citation type="journal article" date="2023" name="Front. Microbiol.">
        <title>Genome analysis of Candidatus Aschnera chinzeii, the bacterial endosymbiont of the blood-sucking bat fly Penicillidia jenynsii (Insecta: Diptera: Nycteribiidae).</title>
        <authorList>
            <person name="Koga R."/>
            <person name="Moriyama M."/>
            <person name="Nozaki T."/>
            <person name="Fukatsu T."/>
        </authorList>
    </citation>
    <scope>NUCLEOTIDE SEQUENCE</scope>
    <source>
        <strain evidence="9">Kw-01</strain>
    </source>
</reference>
<dbReference type="NCBIfam" id="TIGR00061">
    <property type="entry name" value="L21"/>
    <property type="match status" value="1"/>
</dbReference>
<keyword evidence="8" id="KW-1133">Transmembrane helix</keyword>
<keyword evidence="8" id="KW-0812">Transmembrane</keyword>
<evidence type="ECO:0000313" key="9">
    <source>
        <dbReference type="EMBL" id="BET44549.1"/>
    </source>
</evidence>
<dbReference type="EMBL" id="AP028961">
    <property type="protein sequence ID" value="BET44549.1"/>
    <property type="molecule type" value="Genomic_DNA"/>
</dbReference>
<comment type="similarity">
    <text evidence="1 6 7">Belongs to the bacterial ribosomal protein bL21 family.</text>
</comment>
<evidence type="ECO:0000256" key="8">
    <source>
        <dbReference type="SAM" id="Phobius"/>
    </source>
</evidence>
<dbReference type="HAMAP" id="MF_01363">
    <property type="entry name" value="Ribosomal_bL21"/>
    <property type="match status" value="1"/>
</dbReference>
<dbReference type="GO" id="GO:0006412">
    <property type="term" value="P:translation"/>
    <property type="evidence" value="ECO:0007669"/>
    <property type="project" value="UniProtKB-UniRule"/>
</dbReference>
<proteinExistence type="inferred from homology"/>
<dbReference type="PANTHER" id="PTHR21349">
    <property type="entry name" value="50S RIBOSOMAL PROTEIN L21"/>
    <property type="match status" value="1"/>
</dbReference>
<evidence type="ECO:0000256" key="7">
    <source>
        <dbReference type="RuleBase" id="RU000562"/>
    </source>
</evidence>
<dbReference type="InterPro" id="IPR018258">
    <property type="entry name" value="Ribosomal_bL21_CS"/>
</dbReference>
<dbReference type="GO" id="GO:0003735">
    <property type="term" value="F:structural constituent of ribosome"/>
    <property type="evidence" value="ECO:0007669"/>
    <property type="project" value="InterPro"/>
</dbReference>
<keyword evidence="4 6" id="KW-0689">Ribosomal protein</keyword>
<keyword evidence="8" id="KW-0472">Membrane</keyword>
<comment type="function">
    <text evidence="6 7">This protein binds to 23S rRNA in the presence of protein L20.</text>
</comment>
<dbReference type="SUPFAM" id="SSF141091">
    <property type="entry name" value="L21p-like"/>
    <property type="match status" value="1"/>
</dbReference>
<feature type="transmembrane region" description="Helical" evidence="8">
    <location>
        <begin position="6"/>
        <end position="29"/>
    </location>
</feature>
<dbReference type="InterPro" id="IPR036164">
    <property type="entry name" value="bL21-like_sf"/>
</dbReference>
<dbReference type="AlphaFoldDB" id="A0AAT9G4B5"/>
<dbReference type="GO" id="GO:0005737">
    <property type="term" value="C:cytoplasm"/>
    <property type="evidence" value="ECO:0007669"/>
    <property type="project" value="UniProtKB-ARBA"/>
</dbReference>
<dbReference type="GO" id="GO:0019843">
    <property type="term" value="F:rRNA binding"/>
    <property type="evidence" value="ECO:0007669"/>
    <property type="project" value="UniProtKB-UniRule"/>
</dbReference>
<organism evidence="9">
    <name type="scientific">Candidatus Aschnera chinzeii</name>
    <dbReference type="NCBI Taxonomy" id="1485666"/>
    <lineage>
        <taxon>Bacteria</taxon>
        <taxon>Pseudomonadati</taxon>
        <taxon>Pseudomonadota</taxon>
        <taxon>Gammaproteobacteria</taxon>
        <taxon>Enterobacterales</taxon>
        <taxon>Enterobacteriaceae</taxon>
        <taxon>Candidatus Aschnera</taxon>
    </lineage>
</organism>
<keyword evidence="2 6" id="KW-0699">rRNA-binding</keyword>
<keyword evidence="5 6" id="KW-0687">Ribonucleoprotein</keyword>
<dbReference type="PROSITE" id="PS01169">
    <property type="entry name" value="RIBOSOMAL_L21"/>
    <property type="match status" value="1"/>
</dbReference>
<dbReference type="GO" id="GO:0005840">
    <property type="term" value="C:ribosome"/>
    <property type="evidence" value="ECO:0007669"/>
    <property type="project" value="UniProtKB-KW"/>
</dbReference>
<reference evidence="9" key="2">
    <citation type="submission" date="2023-10" db="EMBL/GenBank/DDBJ databases">
        <authorList>
            <person name="Koga R."/>
            <person name="Fukatsu T."/>
        </authorList>
    </citation>
    <scope>NUCLEOTIDE SEQUENCE</scope>
    <source>
        <strain evidence="9">Kw-01</strain>
    </source>
</reference>